<reference evidence="1" key="1">
    <citation type="journal article" date="2020" name="Nature">
        <title>Giant virus diversity and host interactions through global metagenomics.</title>
        <authorList>
            <person name="Schulz F."/>
            <person name="Roux S."/>
            <person name="Paez-Espino D."/>
            <person name="Jungbluth S."/>
            <person name="Walsh D.A."/>
            <person name="Denef V.J."/>
            <person name="McMahon K.D."/>
            <person name="Konstantinidis K.T."/>
            <person name="Eloe-Fadrosh E.A."/>
            <person name="Kyrpides N.C."/>
            <person name="Woyke T."/>
        </authorList>
    </citation>
    <scope>NUCLEOTIDE SEQUENCE</scope>
    <source>
        <strain evidence="1">GVMAG-M-3300009155-2</strain>
    </source>
</reference>
<evidence type="ECO:0000313" key="1">
    <source>
        <dbReference type="EMBL" id="QHT31105.1"/>
    </source>
</evidence>
<name>A0A6C0EV00_9ZZZZ</name>
<sequence length="743" mass="90557">METSNIFLHKKLNSSIEKNAKITNNIPNDFNWKLYISLLNNSQINTNIKAYYHFNNVGLKNENIYKLYYRTVYNVPDDFIEESYIKYLDIIYNVNLNCNNYTNYKHLYTFYNKIGNKLYPLNDTYYKIRFDIPEEFDRSVYIKLYNNLDNNLEELNDYQLYNYYYNNKTTNYLTDEYYRIKYNITNDFSTEIYNKIHNLDFNNKLEYYKFYDSIGKHTKLLDDTYYKCFYNIDDDDFYWDIYLTVYDEDFIESDKNISGVYKHYTSKKYESISPYNLKYYSYYYKIKYNFNYENYYMYNKCFIFKNNDVKYAYKIYNKEVLLQDIYNNLIDIENTTLEQKEFIENYQYLISNFSGIIDEDDKRYYIYLKKFIQDYYLNSSKKETFKLISKNKTSITINYEPTEKVLKKERVVFNQNETMIETYEEKIIEYVKKNIYTITPIEVYERIYNSFDFYFDKSKINDIYKDLMSDTNNLYFTYRLKDYTDEYFITNKFDVLKTSDKHAIFFTFDNYPHIPITFKNNLSKLGKEWCHTIVCCEKNAEFVKNFSKTISENINVHILPYTIITHNMLNNLLLSTEFWMNFNSEIIIMQNENVYILDKITDFLNEDCLGYKLPNIFSYNNFCNGYGDFNIRKKHLILECLENINNIYIHHSLCKDIITHYTLDTLPEDIIYSFYIFNIANSSKIDPSIFFDKINDFNDNLLLVNYKIANIKTDLNDDINEFVKKMCFNKRKYLEKIFSVINV</sequence>
<proteinExistence type="predicted"/>
<protein>
    <recommendedName>
        <fullName evidence="2">DUF5672 domain-containing protein</fullName>
    </recommendedName>
</protein>
<dbReference type="EMBL" id="MN738915">
    <property type="protein sequence ID" value="QHT31105.1"/>
    <property type="molecule type" value="Genomic_DNA"/>
</dbReference>
<organism evidence="1">
    <name type="scientific">viral metagenome</name>
    <dbReference type="NCBI Taxonomy" id="1070528"/>
    <lineage>
        <taxon>unclassified sequences</taxon>
        <taxon>metagenomes</taxon>
        <taxon>organismal metagenomes</taxon>
    </lineage>
</organism>
<dbReference type="AlphaFoldDB" id="A0A6C0EV00"/>
<accession>A0A6C0EV00</accession>
<evidence type="ECO:0008006" key="2">
    <source>
        <dbReference type="Google" id="ProtNLM"/>
    </source>
</evidence>